<comment type="caution">
    <text evidence="5">The sequence shown here is derived from an EMBL/GenBank/DDBJ whole genome shotgun (WGS) entry which is preliminary data.</text>
</comment>
<proteinExistence type="inferred from homology"/>
<evidence type="ECO:0000256" key="3">
    <source>
        <dbReference type="ARBA" id="ARBA00022525"/>
    </source>
</evidence>
<keyword evidence="6" id="KW-1185">Reference proteome</keyword>
<dbReference type="AlphaFoldDB" id="A0A9J6C3L2"/>
<dbReference type="GO" id="GO:0005576">
    <property type="term" value="C:extracellular region"/>
    <property type="evidence" value="ECO:0007669"/>
    <property type="project" value="UniProtKB-SubCell"/>
</dbReference>
<dbReference type="Proteomes" id="UP001107558">
    <property type="component" value="Chromosome 2"/>
</dbReference>
<dbReference type="InterPro" id="IPR011042">
    <property type="entry name" value="6-blade_b-propeller_TolB-like"/>
</dbReference>
<reference evidence="5" key="1">
    <citation type="submission" date="2021-03" db="EMBL/GenBank/DDBJ databases">
        <title>Chromosome level genome of the anhydrobiotic midge Polypedilum vanderplanki.</title>
        <authorList>
            <person name="Yoshida Y."/>
            <person name="Kikawada T."/>
            <person name="Gusev O."/>
        </authorList>
    </citation>
    <scope>NUCLEOTIDE SEQUENCE</scope>
    <source>
        <strain evidence="5">NIAS01</strain>
        <tissue evidence="5">Whole body or cell culture</tissue>
    </source>
</reference>
<dbReference type="EMBL" id="JADBJN010000002">
    <property type="protein sequence ID" value="KAG5676602.1"/>
    <property type="molecule type" value="Genomic_DNA"/>
</dbReference>
<name>A0A9J6C3L2_POLVA</name>
<organism evidence="5 6">
    <name type="scientific">Polypedilum vanderplanki</name>
    <name type="common">Sleeping chironomid midge</name>
    <dbReference type="NCBI Taxonomy" id="319348"/>
    <lineage>
        <taxon>Eukaryota</taxon>
        <taxon>Metazoa</taxon>
        <taxon>Ecdysozoa</taxon>
        <taxon>Arthropoda</taxon>
        <taxon>Hexapoda</taxon>
        <taxon>Insecta</taxon>
        <taxon>Pterygota</taxon>
        <taxon>Neoptera</taxon>
        <taxon>Endopterygota</taxon>
        <taxon>Diptera</taxon>
        <taxon>Nematocera</taxon>
        <taxon>Chironomoidea</taxon>
        <taxon>Chironomidae</taxon>
        <taxon>Chironominae</taxon>
        <taxon>Polypedilum</taxon>
        <taxon>Polypedilum</taxon>
    </lineage>
</organism>
<dbReference type="InterPro" id="IPR017996">
    <property type="entry name" value="MRJP/yellow-related"/>
</dbReference>
<dbReference type="PANTHER" id="PTHR10009:SF10">
    <property type="entry name" value="L-DOPACHROME TAUTOMERASE YELLOW-F-RELATED"/>
    <property type="match status" value="1"/>
</dbReference>
<dbReference type="OrthoDB" id="7776143at2759"/>
<evidence type="ECO:0000256" key="2">
    <source>
        <dbReference type="ARBA" id="ARBA00009127"/>
    </source>
</evidence>
<keyword evidence="4" id="KW-0732">Signal</keyword>
<dbReference type="PANTHER" id="PTHR10009">
    <property type="entry name" value="PROTEIN YELLOW-RELATED"/>
    <property type="match status" value="1"/>
</dbReference>
<comment type="subcellular location">
    <subcellularLocation>
        <location evidence="1">Secreted</location>
    </subcellularLocation>
</comment>
<accession>A0A9J6C3L2</accession>
<dbReference type="Pfam" id="PF03022">
    <property type="entry name" value="MRJP"/>
    <property type="match status" value="1"/>
</dbReference>
<comment type="similarity">
    <text evidence="2">Belongs to the major royal jelly protein family.</text>
</comment>
<evidence type="ECO:0000313" key="5">
    <source>
        <dbReference type="EMBL" id="KAG5676602.1"/>
    </source>
</evidence>
<sequence>MQSINYKDLPGDANFNSYVNVPFGVAHYGNKLFVTIPRRNMGIPSTVNMVELTGAAPHINPLLISYPNLNMNTLTQGNRPNAEKIVSVYRPRVDKCDRLWFVDTGVLEYPNNQIVVQRPSIWAIDLKTDQPIGRFEIPDTIVPNGRGLAAITIDDDDCLNTFAYLPDWMNNALLVFSASQAKMWRFNHNFFFFNPFEGDFNVDGLQFQWNDGIFSIALSKKKPNGFRTAFFHPLGSHSEFTVSTEVLRNEALASRRTHGGDFKFIGHRGPHSQSGPHALDLNTNVMFFAEMQNNAVSCWNIKRDLKRANMDIVEQNNATLIYPVDLNIDNENTLWVLSNRLPRFIYDRYDTNAYNFNIWRENVGDALLDTTCLT</sequence>
<evidence type="ECO:0000313" key="6">
    <source>
        <dbReference type="Proteomes" id="UP001107558"/>
    </source>
</evidence>
<evidence type="ECO:0000256" key="4">
    <source>
        <dbReference type="ARBA" id="ARBA00022729"/>
    </source>
</evidence>
<protein>
    <submittedName>
        <fullName evidence="5">Uncharacterized protein</fullName>
    </submittedName>
</protein>
<gene>
    <name evidence="5" type="ORF">PVAND_006425</name>
</gene>
<dbReference type="Gene3D" id="2.120.10.30">
    <property type="entry name" value="TolB, C-terminal domain"/>
    <property type="match status" value="1"/>
</dbReference>
<keyword evidence="3" id="KW-0964">Secreted</keyword>
<evidence type="ECO:0000256" key="1">
    <source>
        <dbReference type="ARBA" id="ARBA00004613"/>
    </source>
</evidence>
<dbReference type="SUPFAM" id="SSF101898">
    <property type="entry name" value="NHL repeat"/>
    <property type="match status" value="1"/>
</dbReference>